<feature type="compositionally biased region" description="Basic residues" evidence="1">
    <location>
        <begin position="237"/>
        <end position="246"/>
    </location>
</feature>
<feature type="compositionally biased region" description="Basic and acidic residues" evidence="1">
    <location>
        <begin position="248"/>
        <end position="258"/>
    </location>
</feature>
<evidence type="ECO:0000256" key="1">
    <source>
        <dbReference type="SAM" id="MobiDB-lite"/>
    </source>
</evidence>
<evidence type="ECO:0000313" key="3">
    <source>
        <dbReference type="Proteomes" id="UP001153069"/>
    </source>
</evidence>
<dbReference type="Gene3D" id="3.60.21.10">
    <property type="match status" value="1"/>
</dbReference>
<dbReference type="AlphaFoldDB" id="A0A9N8DJR2"/>
<keyword evidence="3" id="KW-1185">Reference proteome</keyword>
<name>A0A9N8DJR2_9STRA</name>
<accession>A0A9N8DJR2</accession>
<reference evidence="2" key="1">
    <citation type="submission" date="2020-06" db="EMBL/GenBank/DDBJ databases">
        <authorList>
            <consortium name="Plant Systems Biology data submission"/>
        </authorList>
    </citation>
    <scope>NUCLEOTIDE SEQUENCE</scope>
    <source>
        <strain evidence="2">D6</strain>
    </source>
</reference>
<dbReference type="Proteomes" id="UP001153069">
    <property type="component" value="Unassembled WGS sequence"/>
</dbReference>
<evidence type="ECO:0000313" key="2">
    <source>
        <dbReference type="EMBL" id="CAB9500989.1"/>
    </source>
</evidence>
<dbReference type="InterPro" id="IPR029052">
    <property type="entry name" value="Metallo-depent_PP-like"/>
</dbReference>
<feature type="region of interest" description="Disordered" evidence="1">
    <location>
        <begin position="237"/>
        <end position="258"/>
    </location>
</feature>
<protein>
    <recommendedName>
        <fullName evidence="4">Calcineurin-like phosphoesterase domain-containing protein</fullName>
    </recommendedName>
</protein>
<dbReference type="SUPFAM" id="SSF56300">
    <property type="entry name" value="Metallo-dependent phosphatases"/>
    <property type="match status" value="1"/>
</dbReference>
<evidence type="ECO:0008006" key="4">
    <source>
        <dbReference type="Google" id="ProtNLM"/>
    </source>
</evidence>
<dbReference type="EMBL" id="CAICTM010000096">
    <property type="protein sequence ID" value="CAB9500989.1"/>
    <property type="molecule type" value="Genomic_DNA"/>
</dbReference>
<sequence>MTEQPPKNEKVHSYNLYDLRKQEEGQHRIRHPPSVHIARGFEPRLPILKATRRPIICISDWQYETATQEHFWEQAKVILSDHLGGQEILSRAIVFVAGDMASSDNSLRGTASDAVPRLHWLRETFPKGDLFQIYGNHDLMDQEHLIMANTASSGAPCLLPHGNVIRISLVSGVANEPTSEQCAIDHNANITGEAIVNASPLTNFEASPQASAAKTPNVQITPGMTKQERAALYAKMKFPKKAKPSKKSAQDKQWRHQNPDQAALVDAMKVRHNNHTSSPSGSTHGNLVLAGVHGIPSSHNQGMQKSDRPSYFRTLGLACETVDLDVLVTHSNPRLPGQEDLVKGDDARKMLEAFEQSSAYLFVHGHMHVDPAVSVLDSGKVVVNSDCRVVAFVPN</sequence>
<dbReference type="CDD" id="cd00838">
    <property type="entry name" value="MPP_superfamily"/>
    <property type="match status" value="1"/>
</dbReference>
<organism evidence="2 3">
    <name type="scientific">Seminavis robusta</name>
    <dbReference type="NCBI Taxonomy" id="568900"/>
    <lineage>
        <taxon>Eukaryota</taxon>
        <taxon>Sar</taxon>
        <taxon>Stramenopiles</taxon>
        <taxon>Ochrophyta</taxon>
        <taxon>Bacillariophyta</taxon>
        <taxon>Bacillariophyceae</taxon>
        <taxon>Bacillariophycidae</taxon>
        <taxon>Naviculales</taxon>
        <taxon>Naviculaceae</taxon>
        <taxon>Seminavis</taxon>
    </lineage>
</organism>
<gene>
    <name evidence="2" type="ORF">SEMRO_97_G049980.1</name>
</gene>
<proteinExistence type="predicted"/>
<comment type="caution">
    <text evidence="2">The sequence shown here is derived from an EMBL/GenBank/DDBJ whole genome shotgun (WGS) entry which is preliminary data.</text>
</comment>